<reference evidence="1" key="1">
    <citation type="submission" date="2014-07" db="EMBL/GenBank/DDBJ databases">
        <authorList>
            <person name="Monot Marc"/>
        </authorList>
    </citation>
    <scope>NUCLEOTIDE SEQUENCE</scope>
    <source>
        <strain evidence="1">7032989</strain>
    </source>
</reference>
<organism evidence="1">
    <name type="scientific">Clostridioides difficile</name>
    <name type="common">Peptoclostridium difficile</name>
    <dbReference type="NCBI Taxonomy" id="1496"/>
    <lineage>
        <taxon>Bacteria</taxon>
        <taxon>Bacillati</taxon>
        <taxon>Bacillota</taxon>
        <taxon>Clostridia</taxon>
        <taxon>Peptostreptococcales</taxon>
        <taxon>Peptostreptococcaceae</taxon>
        <taxon>Clostridioides</taxon>
    </lineage>
</organism>
<dbReference type="AlphaFoldDB" id="A0A069ARM3"/>
<gene>
    <name evidence="1" type="ORF">BN1095_1830001</name>
</gene>
<dbReference type="EMBL" id="LK932831">
    <property type="protein sequence ID" value="CDS94029.1"/>
    <property type="molecule type" value="Genomic_DNA"/>
</dbReference>
<evidence type="ECO:0000313" key="1">
    <source>
        <dbReference type="EMBL" id="CDS94029.1"/>
    </source>
</evidence>
<name>A0A069ARM3_CLODI</name>
<accession>A0A069ARM3</accession>
<proteinExistence type="predicted"/>
<sequence length="48" mass="5580">MLGGRQVTQFEGRGSRYVKKDEKWKTGNGITGFLWKNEFFIWSIRGGI</sequence>
<protein>
    <submittedName>
        <fullName evidence="1">Uncharacterized protein</fullName>
    </submittedName>
</protein>